<evidence type="ECO:0000256" key="5">
    <source>
        <dbReference type="ARBA" id="ARBA00022989"/>
    </source>
</evidence>
<evidence type="ECO:0000313" key="9">
    <source>
        <dbReference type="EMBL" id="MBN4068553.1"/>
    </source>
</evidence>
<evidence type="ECO:0000256" key="2">
    <source>
        <dbReference type="ARBA" id="ARBA00008472"/>
    </source>
</evidence>
<evidence type="ECO:0000256" key="1">
    <source>
        <dbReference type="ARBA" id="ARBA00004370"/>
    </source>
</evidence>
<dbReference type="InterPro" id="IPR038430">
    <property type="entry name" value="NDAH_ubi_oxred_su3_sf"/>
</dbReference>
<protein>
    <recommendedName>
        <fullName evidence="7">NADH-quinone oxidoreductase subunit</fullName>
        <ecNumber evidence="7">7.1.1.-</ecNumber>
    </recommendedName>
</protein>
<evidence type="ECO:0000256" key="8">
    <source>
        <dbReference type="SAM" id="Phobius"/>
    </source>
</evidence>
<feature type="transmembrane region" description="Helical" evidence="8">
    <location>
        <begin position="114"/>
        <end position="134"/>
    </location>
</feature>
<keyword evidence="7" id="KW-0874">Quinone</keyword>
<dbReference type="EC" id="7.1.1.-" evidence="7"/>
<dbReference type="PANTHER" id="PTHR11058:SF9">
    <property type="entry name" value="NADH-UBIQUINONE OXIDOREDUCTASE CHAIN 3"/>
    <property type="match status" value="1"/>
</dbReference>
<sequence length="144" mass="16827">MELQFSDFLYRDDILWITVFILGGLAFAIGPIAIVYIFMPRGTRQFNRKNSQAIECGMEPIGDPWIRYHSVFFLYALTFLAFAVDVLFLFPVALAYDSQELRDMGVIYGDFVKLFLFVGILALSIVYAWIKGVFKWERRTYLHR</sequence>
<evidence type="ECO:0000256" key="7">
    <source>
        <dbReference type="RuleBase" id="RU003639"/>
    </source>
</evidence>
<feature type="transmembrane region" description="Helical" evidence="8">
    <location>
        <begin position="72"/>
        <end position="94"/>
    </location>
</feature>
<accession>A0ABS3AUW0</accession>
<feature type="transmembrane region" description="Helical" evidence="8">
    <location>
        <begin position="14"/>
        <end position="39"/>
    </location>
</feature>
<reference evidence="9 10" key="1">
    <citation type="submission" date="2021-02" db="EMBL/GenBank/DDBJ databases">
        <title>Activity-based single-cell genomes from oceanic crustal fluid captures similar information to metagenomic and metatranscriptomic surveys with orders of magnitude less sampling.</title>
        <authorList>
            <person name="D'Angelo T.S."/>
            <person name="Orcutt B.N."/>
        </authorList>
    </citation>
    <scope>NUCLEOTIDE SEQUENCE [LARGE SCALE GENOMIC DNA]</scope>
    <source>
        <strain evidence="9">AH-315-G02</strain>
    </source>
</reference>
<gene>
    <name evidence="9" type="ORF">JYU06_03410</name>
</gene>
<dbReference type="EMBL" id="JAFITO010000023">
    <property type="protein sequence ID" value="MBN4068553.1"/>
    <property type="molecule type" value="Genomic_DNA"/>
</dbReference>
<keyword evidence="5 8" id="KW-1133">Transmembrane helix</keyword>
<dbReference type="Proteomes" id="UP000717534">
    <property type="component" value="Unassembled WGS sequence"/>
</dbReference>
<dbReference type="PANTHER" id="PTHR11058">
    <property type="entry name" value="NADH-UBIQUINONE OXIDOREDUCTASE CHAIN 3"/>
    <property type="match status" value="1"/>
</dbReference>
<keyword evidence="4 7" id="KW-0812">Transmembrane</keyword>
<evidence type="ECO:0000313" key="10">
    <source>
        <dbReference type="Proteomes" id="UP000717534"/>
    </source>
</evidence>
<comment type="similarity">
    <text evidence="2 7">Belongs to the complex I subunit 3 family.</text>
</comment>
<keyword evidence="3" id="KW-0813">Transport</keyword>
<evidence type="ECO:0000256" key="6">
    <source>
        <dbReference type="ARBA" id="ARBA00023136"/>
    </source>
</evidence>
<evidence type="ECO:0000256" key="3">
    <source>
        <dbReference type="ARBA" id="ARBA00022448"/>
    </source>
</evidence>
<keyword evidence="10" id="KW-1185">Reference proteome</keyword>
<comment type="function">
    <text evidence="7">NDH-1 shuttles electrons from NADH, via FMN and iron-sulfur (Fe-S) centers, to quinones in the respiratory chain.</text>
</comment>
<keyword evidence="6 8" id="KW-0472">Membrane</keyword>
<organism evidence="9 10">
    <name type="scientific">Desulfotalea psychrophila</name>
    <dbReference type="NCBI Taxonomy" id="84980"/>
    <lineage>
        <taxon>Bacteria</taxon>
        <taxon>Pseudomonadati</taxon>
        <taxon>Thermodesulfobacteriota</taxon>
        <taxon>Desulfobulbia</taxon>
        <taxon>Desulfobulbales</taxon>
        <taxon>Desulfocapsaceae</taxon>
        <taxon>Desulfotalea</taxon>
    </lineage>
</organism>
<keyword evidence="7" id="KW-0520">NAD</keyword>
<evidence type="ECO:0000256" key="4">
    <source>
        <dbReference type="ARBA" id="ARBA00022692"/>
    </source>
</evidence>
<dbReference type="InterPro" id="IPR000440">
    <property type="entry name" value="NADH_UbQ/plastoQ_OxRdtase_su3"/>
</dbReference>
<name>A0ABS3AUW0_9BACT</name>
<comment type="caution">
    <text evidence="9">The sequence shown here is derived from an EMBL/GenBank/DDBJ whole genome shotgun (WGS) entry which is preliminary data.</text>
</comment>
<dbReference type="Gene3D" id="1.20.58.1610">
    <property type="entry name" value="NADH:ubiquinone/plastoquinone oxidoreductase, chain 3"/>
    <property type="match status" value="1"/>
</dbReference>
<comment type="subcellular location">
    <subcellularLocation>
        <location evidence="7">Cell membrane</location>
        <topology evidence="7">Multi-pass membrane protein</topology>
    </subcellularLocation>
    <subcellularLocation>
        <location evidence="1">Membrane</location>
    </subcellularLocation>
</comment>
<proteinExistence type="inferred from homology"/>
<dbReference type="Pfam" id="PF00507">
    <property type="entry name" value="Oxidored_q4"/>
    <property type="match status" value="1"/>
</dbReference>
<comment type="catalytic activity">
    <reaction evidence="7">
        <text>a quinone + NADH + 5 H(+)(in) = a quinol + NAD(+) + 4 H(+)(out)</text>
        <dbReference type="Rhea" id="RHEA:57888"/>
        <dbReference type="ChEBI" id="CHEBI:15378"/>
        <dbReference type="ChEBI" id="CHEBI:24646"/>
        <dbReference type="ChEBI" id="CHEBI:57540"/>
        <dbReference type="ChEBI" id="CHEBI:57945"/>
        <dbReference type="ChEBI" id="CHEBI:132124"/>
    </reaction>
</comment>